<comment type="function">
    <text evidence="1">PPIases accelerate the folding of proteins. It catalyzes the cis-trans isomerization of proline imidic peptide bonds in oligopeptides.</text>
</comment>
<dbReference type="GO" id="GO:0003755">
    <property type="term" value="F:peptidyl-prolyl cis-trans isomerase activity"/>
    <property type="evidence" value="ECO:0007669"/>
    <property type="project" value="UniProtKB-UniRule"/>
</dbReference>
<protein>
    <recommendedName>
        <fullName evidence="1">Peptidyl-prolyl cis-trans isomerase</fullName>
        <shortName evidence="1">PPIase</shortName>
        <ecNumber evidence="1">5.2.1.8</ecNumber>
    </recommendedName>
</protein>
<dbReference type="PROSITE" id="PS50072">
    <property type="entry name" value="CSA_PPIASE_2"/>
    <property type="match status" value="1"/>
</dbReference>
<dbReference type="InterPro" id="IPR044666">
    <property type="entry name" value="Cyclophilin_A-like"/>
</dbReference>
<dbReference type="Gene3D" id="2.40.100.10">
    <property type="entry name" value="Cyclophilin-like"/>
    <property type="match status" value="1"/>
</dbReference>
<dbReference type="AlphaFoldDB" id="A0A1F7YTJ3"/>
<proteinExistence type="inferred from homology"/>
<dbReference type="CDD" id="cd00317">
    <property type="entry name" value="cyclophilin"/>
    <property type="match status" value="1"/>
</dbReference>
<dbReference type="InterPro" id="IPR029000">
    <property type="entry name" value="Cyclophilin-like_dom_sf"/>
</dbReference>
<dbReference type="EC" id="5.2.1.8" evidence="1"/>
<dbReference type="InterPro" id="IPR002130">
    <property type="entry name" value="Cyclophilin-type_PPIase_dom"/>
</dbReference>
<dbReference type="SUPFAM" id="SSF50891">
    <property type="entry name" value="Cyclophilin-like"/>
    <property type="match status" value="1"/>
</dbReference>
<evidence type="ECO:0000313" key="4">
    <source>
        <dbReference type="Proteomes" id="UP000177263"/>
    </source>
</evidence>
<evidence type="ECO:0000259" key="2">
    <source>
        <dbReference type="PROSITE" id="PS50072"/>
    </source>
</evidence>
<dbReference type="PRINTS" id="PR00153">
    <property type="entry name" value="CSAPPISMRASE"/>
</dbReference>
<dbReference type="Pfam" id="PF00160">
    <property type="entry name" value="Pro_isomerase"/>
    <property type="match status" value="1"/>
</dbReference>
<dbReference type="PANTHER" id="PTHR45625">
    <property type="entry name" value="PEPTIDYL-PROLYL CIS-TRANS ISOMERASE-RELATED"/>
    <property type="match status" value="1"/>
</dbReference>
<evidence type="ECO:0000313" key="3">
    <source>
        <dbReference type="EMBL" id="OGM29825.1"/>
    </source>
</evidence>
<gene>
    <name evidence="3" type="ORF">A2801_00255</name>
</gene>
<reference evidence="3 4" key="1">
    <citation type="journal article" date="2016" name="Nat. Commun.">
        <title>Thousands of microbial genomes shed light on interconnected biogeochemical processes in an aquifer system.</title>
        <authorList>
            <person name="Anantharaman K."/>
            <person name="Brown C.T."/>
            <person name="Hug L.A."/>
            <person name="Sharon I."/>
            <person name="Castelle C.J."/>
            <person name="Probst A.J."/>
            <person name="Thomas B.C."/>
            <person name="Singh A."/>
            <person name="Wilkins M.J."/>
            <person name="Karaoz U."/>
            <person name="Brodie E.L."/>
            <person name="Williams K.H."/>
            <person name="Hubbard S.S."/>
            <person name="Banfield J.F."/>
        </authorList>
    </citation>
    <scope>NUCLEOTIDE SEQUENCE [LARGE SCALE GENOMIC DNA]</scope>
</reference>
<dbReference type="STRING" id="1802500.A2801_00255"/>
<dbReference type="PANTHER" id="PTHR45625:SF16">
    <property type="entry name" value="PEPTIDYL-PROLYL CIS-TRANS ISOMERASE"/>
    <property type="match status" value="1"/>
</dbReference>
<accession>A0A1F7YTJ3</accession>
<dbReference type="Proteomes" id="UP000177263">
    <property type="component" value="Unassembled WGS sequence"/>
</dbReference>
<comment type="similarity">
    <text evidence="1">Belongs to the cyclophilin-type PPIase family.</text>
</comment>
<name>A0A1F7YTJ3_9BACT</name>
<feature type="domain" description="PPIase cyclophilin-type" evidence="2">
    <location>
        <begin position="18"/>
        <end position="160"/>
    </location>
</feature>
<organism evidence="3 4">
    <name type="scientific">Candidatus Woesebacteria bacterium RIFCSPHIGHO2_01_FULL_41_10</name>
    <dbReference type="NCBI Taxonomy" id="1802500"/>
    <lineage>
        <taxon>Bacteria</taxon>
        <taxon>Candidatus Woeseibacteriota</taxon>
    </lineage>
</organism>
<sequence length="163" mass="17677">MKLDMSKIYKAVLKTEKGSITIEFDTANTPITSNNFISLAREGFYNGTVFHRTIDGFMIQGGDPEGTGRGGPGFQFDDEYLEGSYTRGVVAMANSGPNTNGSQFFIMHKDYNLPPAYVIFAKVIEGMEVVDAIATAEVTASFSGELSVPVNPVSVQSIEIIEE</sequence>
<evidence type="ECO:0000256" key="1">
    <source>
        <dbReference type="RuleBase" id="RU363019"/>
    </source>
</evidence>
<dbReference type="EMBL" id="MGGM01000009">
    <property type="protein sequence ID" value="OGM29825.1"/>
    <property type="molecule type" value="Genomic_DNA"/>
</dbReference>
<keyword evidence="1 3" id="KW-0413">Isomerase</keyword>
<comment type="catalytic activity">
    <reaction evidence="1">
        <text>[protein]-peptidylproline (omega=180) = [protein]-peptidylproline (omega=0)</text>
        <dbReference type="Rhea" id="RHEA:16237"/>
        <dbReference type="Rhea" id="RHEA-COMP:10747"/>
        <dbReference type="Rhea" id="RHEA-COMP:10748"/>
        <dbReference type="ChEBI" id="CHEBI:83833"/>
        <dbReference type="ChEBI" id="CHEBI:83834"/>
        <dbReference type="EC" id="5.2.1.8"/>
    </reaction>
</comment>
<comment type="caution">
    <text evidence="3">The sequence shown here is derived from an EMBL/GenBank/DDBJ whole genome shotgun (WGS) entry which is preliminary data.</text>
</comment>
<keyword evidence="1" id="KW-0697">Rotamase</keyword>